<dbReference type="GO" id="GO:0022857">
    <property type="term" value="F:transmembrane transporter activity"/>
    <property type="evidence" value="ECO:0000318"/>
    <property type="project" value="GO_Central"/>
</dbReference>
<feature type="domain" description="Bicarbonate transporter-like transmembrane" evidence="7">
    <location>
        <begin position="202"/>
        <end position="372"/>
    </location>
</feature>
<feature type="transmembrane region" description="Helical" evidence="6">
    <location>
        <begin position="90"/>
        <end position="110"/>
    </location>
</feature>
<feature type="domain" description="Bicarbonate transporter-like transmembrane" evidence="7">
    <location>
        <begin position="7"/>
        <end position="181"/>
    </location>
</feature>
<dbReference type="Proteomes" id="UP000002051">
    <property type="component" value="Chromosome 2"/>
</dbReference>
<evidence type="ECO:0000313" key="8">
    <source>
        <dbReference type="EMBL" id="AES64882.1"/>
    </source>
</evidence>
<evidence type="ECO:0000313" key="10">
    <source>
        <dbReference type="Proteomes" id="UP000002051"/>
    </source>
</evidence>
<evidence type="ECO:0000256" key="1">
    <source>
        <dbReference type="ARBA" id="ARBA00004141"/>
    </source>
</evidence>
<dbReference type="Pfam" id="PF00955">
    <property type="entry name" value="HCO3_cotransp"/>
    <property type="match status" value="3"/>
</dbReference>
<feature type="transmembrane region" description="Helical" evidence="6">
    <location>
        <begin position="235"/>
        <end position="255"/>
    </location>
</feature>
<dbReference type="PANTHER" id="PTHR11453">
    <property type="entry name" value="ANION EXCHANGE PROTEIN"/>
    <property type="match status" value="1"/>
</dbReference>
<dbReference type="EMBL" id="CM001218">
    <property type="protein sequence ID" value="AES64882.1"/>
    <property type="molecule type" value="Genomic_DNA"/>
</dbReference>
<dbReference type="EnsemblPlants" id="AES64882">
    <property type="protein sequence ID" value="AES64882"/>
    <property type="gene ID" value="MTR_2g032690"/>
</dbReference>
<evidence type="ECO:0000256" key="5">
    <source>
        <dbReference type="ARBA" id="ARBA00023136"/>
    </source>
</evidence>
<dbReference type="PANTHER" id="PTHR11453:SF110">
    <property type="entry name" value="BORON TRANSPORTER 3-RELATED"/>
    <property type="match status" value="1"/>
</dbReference>
<evidence type="ECO:0000256" key="6">
    <source>
        <dbReference type="SAM" id="Phobius"/>
    </source>
</evidence>
<evidence type="ECO:0000259" key="7">
    <source>
        <dbReference type="Pfam" id="PF00955"/>
    </source>
</evidence>
<feature type="transmembrane region" description="Helical" evidence="6">
    <location>
        <begin position="554"/>
        <end position="580"/>
    </location>
</feature>
<dbReference type="HOGENOM" id="CLU_002289_3_2_1"/>
<comment type="subcellular location">
    <subcellularLocation>
        <location evidence="1">Membrane</location>
        <topology evidence="1">Multi-pass membrane protein</topology>
    </subcellularLocation>
</comment>
<feature type="transmembrane region" description="Helical" evidence="6">
    <location>
        <begin position="64"/>
        <end position="85"/>
    </location>
</feature>
<dbReference type="STRING" id="3880.G7IKZ7"/>
<name>G7IKZ7_MEDTR</name>
<accession>G7IKZ7</accession>
<evidence type="ECO:0000256" key="4">
    <source>
        <dbReference type="ARBA" id="ARBA00022989"/>
    </source>
</evidence>
<dbReference type="GO" id="GO:0050801">
    <property type="term" value="P:monoatomic ion homeostasis"/>
    <property type="evidence" value="ECO:0000318"/>
    <property type="project" value="GO_Central"/>
</dbReference>
<protein>
    <submittedName>
        <fullName evidence="8">Boron transporter-like protein</fullName>
    </submittedName>
</protein>
<comment type="similarity">
    <text evidence="2">Belongs to the anion exchanger (TC 2.A.31.3) family.</text>
</comment>
<reference evidence="9" key="3">
    <citation type="submission" date="2015-04" db="UniProtKB">
        <authorList>
            <consortium name="EnsemblPlants"/>
        </authorList>
    </citation>
    <scope>IDENTIFICATION</scope>
    <source>
        <strain evidence="9">cv. Jemalong A17</strain>
    </source>
</reference>
<dbReference type="AlphaFoldDB" id="G7IKZ7"/>
<keyword evidence="10" id="KW-1185">Reference proteome</keyword>
<dbReference type="eggNOG" id="KOG1172">
    <property type="taxonomic scope" value="Eukaryota"/>
</dbReference>
<evidence type="ECO:0000256" key="3">
    <source>
        <dbReference type="ARBA" id="ARBA00022692"/>
    </source>
</evidence>
<dbReference type="GO" id="GO:0005886">
    <property type="term" value="C:plasma membrane"/>
    <property type="evidence" value="ECO:0000318"/>
    <property type="project" value="GO_Central"/>
</dbReference>
<reference evidence="8 10" key="2">
    <citation type="journal article" date="2014" name="BMC Genomics">
        <title>An improved genome release (version Mt4.0) for the model legume Medicago truncatula.</title>
        <authorList>
            <person name="Tang H."/>
            <person name="Krishnakumar V."/>
            <person name="Bidwell S."/>
            <person name="Rosen B."/>
            <person name="Chan A."/>
            <person name="Zhou S."/>
            <person name="Gentzbittel L."/>
            <person name="Childs K.L."/>
            <person name="Yandell M."/>
            <person name="Gundlach H."/>
            <person name="Mayer K.F."/>
            <person name="Schwartz D.C."/>
            <person name="Town C.D."/>
        </authorList>
    </citation>
    <scope>GENOME REANNOTATION</scope>
    <source>
        <strain evidence="9 10">cv. Jemalong A17</strain>
    </source>
</reference>
<dbReference type="PaxDb" id="3880-AES64882"/>
<dbReference type="InterPro" id="IPR011531">
    <property type="entry name" value="HCO3_transpt-like_TM_dom"/>
</dbReference>
<proteinExistence type="inferred from homology"/>
<feature type="transmembrane region" description="Helical" evidence="6">
    <location>
        <begin position="331"/>
        <end position="351"/>
    </location>
</feature>
<dbReference type="GO" id="GO:0006820">
    <property type="term" value="P:monoatomic anion transport"/>
    <property type="evidence" value="ECO:0007669"/>
    <property type="project" value="InterPro"/>
</dbReference>
<keyword evidence="3 6" id="KW-0812">Transmembrane</keyword>
<evidence type="ECO:0000313" key="9">
    <source>
        <dbReference type="EnsemblPlants" id="AES64882"/>
    </source>
</evidence>
<feature type="domain" description="Bicarbonate transporter-like transmembrane" evidence="7">
    <location>
        <begin position="460"/>
        <end position="602"/>
    </location>
</feature>
<dbReference type="GO" id="GO:0005452">
    <property type="term" value="F:solute:inorganic anion antiporter activity"/>
    <property type="evidence" value="ECO:0007669"/>
    <property type="project" value="InterPro"/>
</dbReference>
<keyword evidence="4 6" id="KW-1133">Transmembrane helix</keyword>
<keyword evidence="5 6" id="KW-0472">Membrane</keyword>
<dbReference type="OMA" id="AYWQMQS"/>
<evidence type="ECO:0000256" key="2">
    <source>
        <dbReference type="ARBA" id="ARBA00006262"/>
    </source>
</evidence>
<feature type="transmembrane region" description="Helical" evidence="6">
    <location>
        <begin position="291"/>
        <end position="310"/>
    </location>
</feature>
<gene>
    <name evidence="8" type="ordered locus">MTR_2g032690</name>
</gene>
<organism evidence="8 10">
    <name type="scientific">Medicago truncatula</name>
    <name type="common">Barrel medic</name>
    <name type="synonym">Medicago tribuloides</name>
    <dbReference type="NCBI Taxonomy" id="3880"/>
    <lineage>
        <taxon>Eukaryota</taxon>
        <taxon>Viridiplantae</taxon>
        <taxon>Streptophyta</taxon>
        <taxon>Embryophyta</taxon>
        <taxon>Tracheophyta</taxon>
        <taxon>Spermatophyta</taxon>
        <taxon>Magnoliopsida</taxon>
        <taxon>eudicotyledons</taxon>
        <taxon>Gunneridae</taxon>
        <taxon>Pentapetalae</taxon>
        <taxon>rosids</taxon>
        <taxon>fabids</taxon>
        <taxon>Fabales</taxon>
        <taxon>Fabaceae</taxon>
        <taxon>Papilionoideae</taxon>
        <taxon>50 kb inversion clade</taxon>
        <taxon>NPAAA clade</taxon>
        <taxon>Hologalegina</taxon>
        <taxon>IRL clade</taxon>
        <taxon>Trifolieae</taxon>
        <taxon>Medicago</taxon>
    </lineage>
</organism>
<reference evidence="8 10" key="1">
    <citation type="journal article" date="2011" name="Nature">
        <title>The Medicago genome provides insight into the evolution of rhizobial symbioses.</title>
        <authorList>
            <person name="Young N.D."/>
            <person name="Debelle F."/>
            <person name="Oldroyd G.E."/>
            <person name="Geurts R."/>
            <person name="Cannon S.B."/>
            <person name="Udvardi M.K."/>
            <person name="Benedito V.A."/>
            <person name="Mayer K.F."/>
            <person name="Gouzy J."/>
            <person name="Schoof H."/>
            <person name="Van de Peer Y."/>
            <person name="Proost S."/>
            <person name="Cook D.R."/>
            <person name="Meyers B.C."/>
            <person name="Spannagl M."/>
            <person name="Cheung F."/>
            <person name="De Mita S."/>
            <person name="Krishnakumar V."/>
            <person name="Gundlach H."/>
            <person name="Zhou S."/>
            <person name="Mudge J."/>
            <person name="Bharti A.K."/>
            <person name="Murray J.D."/>
            <person name="Naoumkina M.A."/>
            <person name="Rosen B."/>
            <person name="Silverstein K.A."/>
            <person name="Tang H."/>
            <person name="Rombauts S."/>
            <person name="Zhao P.X."/>
            <person name="Zhou P."/>
            <person name="Barbe V."/>
            <person name="Bardou P."/>
            <person name="Bechner M."/>
            <person name="Bellec A."/>
            <person name="Berger A."/>
            <person name="Berges H."/>
            <person name="Bidwell S."/>
            <person name="Bisseling T."/>
            <person name="Choisne N."/>
            <person name="Couloux A."/>
            <person name="Denny R."/>
            <person name="Deshpande S."/>
            <person name="Dai X."/>
            <person name="Doyle J.J."/>
            <person name="Dudez A.M."/>
            <person name="Farmer A.D."/>
            <person name="Fouteau S."/>
            <person name="Franken C."/>
            <person name="Gibelin C."/>
            <person name="Gish J."/>
            <person name="Goldstein S."/>
            <person name="Gonzalez A.J."/>
            <person name="Green P.J."/>
            <person name="Hallab A."/>
            <person name="Hartog M."/>
            <person name="Hua A."/>
            <person name="Humphray S.J."/>
            <person name="Jeong D.H."/>
            <person name="Jing Y."/>
            <person name="Jocker A."/>
            <person name="Kenton S.M."/>
            <person name="Kim D.J."/>
            <person name="Klee K."/>
            <person name="Lai H."/>
            <person name="Lang C."/>
            <person name="Lin S."/>
            <person name="Macmil S.L."/>
            <person name="Magdelenat G."/>
            <person name="Matthews L."/>
            <person name="McCorrison J."/>
            <person name="Monaghan E.L."/>
            <person name="Mun J.H."/>
            <person name="Najar F.Z."/>
            <person name="Nicholson C."/>
            <person name="Noirot C."/>
            <person name="O'Bleness M."/>
            <person name="Paule C.R."/>
            <person name="Poulain J."/>
            <person name="Prion F."/>
            <person name="Qin B."/>
            <person name="Qu C."/>
            <person name="Retzel E.F."/>
            <person name="Riddle C."/>
            <person name="Sallet E."/>
            <person name="Samain S."/>
            <person name="Samson N."/>
            <person name="Sanders I."/>
            <person name="Saurat O."/>
            <person name="Scarpelli C."/>
            <person name="Schiex T."/>
            <person name="Segurens B."/>
            <person name="Severin A.J."/>
            <person name="Sherrier D.J."/>
            <person name="Shi R."/>
            <person name="Sims S."/>
            <person name="Singer S.R."/>
            <person name="Sinharoy S."/>
            <person name="Sterck L."/>
            <person name="Viollet A."/>
            <person name="Wang B.B."/>
            <person name="Wang K."/>
            <person name="Wang M."/>
            <person name="Wang X."/>
            <person name="Warfsmann J."/>
            <person name="Weissenbach J."/>
            <person name="White D.D."/>
            <person name="White J.D."/>
            <person name="Wiley G.B."/>
            <person name="Wincker P."/>
            <person name="Xing Y."/>
            <person name="Yang L."/>
            <person name="Yao Z."/>
            <person name="Ying F."/>
            <person name="Zhai J."/>
            <person name="Zhou L."/>
            <person name="Zuber A."/>
            <person name="Denarie J."/>
            <person name="Dixon R.A."/>
            <person name="May G.D."/>
            <person name="Schwartz D.C."/>
            <person name="Rogers J."/>
            <person name="Quetier F."/>
            <person name="Town C.D."/>
            <person name="Roe B.A."/>
        </authorList>
    </citation>
    <scope>NUCLEOTIDE SEQUENCE [LARGE SCALE GENOMIC DNA]</scope>
    <source>
        <strain evidence="8">A17</strain>
        <strain evidence="9 10">cv. Jemalong A17</strain>
    </source>
</reference>
<dbReference type="GO" id="GO:0055085">
    <property type="term" value="P:transmembrane transport"/>
    <property type="evidence" value="ECO:0000318"/>
    <property type="project" value="GO_Central"/>
</dbReference>
<feature type="transmembrane region" description="Helical" evidence="6">
    <location>
        <begin position="196"/>
        <end position="215"/>
    </location>
</feature>
<sequence>MKDTFIPFRGIKNDVKKRLMCYKHDWIVGLTAGFRILAPTTYIFFASAIPVISFGEQLQRDTDGILTAVQTLASTALCGIIHSIIGGQPLLILGVAEPTVIMYIFMFNFAKNRPDLGSKLFRAWTGWVCMWTSLLLFLLAILGACSIVNRFTRVAGELFGLLIAMLFMQEAIKGLIHEFHIPERANPESTEFQSSWRFGNGMFALVLSFGLLLTALRSRKARSWRYGSGCLRGFIADYGVALMVLLWTVVSYIPAGNTPKGIPRRLFSPNPWSHGEYENWTVIKDMQNVPVLYIIGAFIPATMIAVLYYFDHSIASQLSQQKEFNLRKPPSFHYDLLLLGFMVLLCGLLGIPPSNGVIPQSPMHTKSLATLKHQLLRNRLIATARNCMRKQQPLGQVYGSMQNAYRQMQTALTHQEPYAPGLKELKESTIQLASSTGSLNNAVDESIFDIEKEIDDLLPVEVEEQRVSNLLQSLMVGGCVAAMSVLKMIPTSVLWGYFAFMAIENLPGNQFWERILFIFTATSKRYKVLEECHASYMETIPFKIVAVFTLFQTVYLLVCFGITWVPIAGVLFPLMIMLLVPVRQYILPKFFKEAHLQQLDAAEYEEVLTLQLNLSAEGELSRTTSFVDDGEILNGIITRSQGEVRQTCIPKSSKIQGYQIKYTTFRIPRLPDQVQNPHVNQLRGNPNIVTLEVEVLGEDPLGREDKVH</sequence>
<feature type="transmembrane region" description="Helical" evidence="6">
    <location>
        <begin position="26"/>
        <end position="52"/>
    </location>
</feature>
<feature type="transmembrane region" description="Helical" evidence="6">
    <location>
        <begin position="130"/>
        <end position="151"/>
    </location>
</feature>
<dbReference type="InterPro" id="IPR003020">
    <property type="entry name" value="HCO3_transpt_euk"/>
</dbReference>